<dbReference type="GO" id="GO:0016763">
    <property type="term" value="F:pentosyltransferase activity"/>
    <property type="evidence" value="ECO:0007669"/>
    <property type="project" value="TreeGrafter"/>
</dbReference>
<evidence type="ECO:0008006" key="11">
    <source>
        <dbReference type="Google" id="ProtNLM"/>
    </source>
</evidence>
<feature type="transmembrane region" description="Helical" evidence="8">
    <location>
        <begin position="461"/>
        <end position="483"/>
    </location>
</feature>
<evidence type="ECO:0000256" key="4">
    <source>
        <dbReference type="ARBA" id="ARBA00022679"/>
    </source>
</evidence>
<evidence type="ECO:0000313" key="9">
    <source>
        <dbReference type="EMBL" id="EEO27097.1"/>
    </source>
</evidence>
<feature type="transmembrane region" description="Helical" evidence="8">
    <location>
        <begin position="424"/>
        <end position="449"/>
    </location>
</feature>
<feature type="transmembrane region" description="Helical" evidence="8">
    <location>
        <begin position="113"/>
        <end position="131"/>
    </location>
</feature>
<keyword evidence="6 8" id="KW-1133">Transmembrane helix</keyword>
<evidence type="ECO:0000256" key="3">
    <source>
        <dbReference type="ARBA" id="ARBA00022676"/>
    </source>
</evidence>
<gene>
    <name evidence="9" type="ORF">OFAG_00250</name>
</gene>
<dbReference type="PANTHER" id="PTHR33908">
    <property type="entry name" value="MANNOSYLTRANSFERASE YKCB-RELATED"/>
    <property type="match status" value="1"/>
</dbReference>
<dbReference type="GO" id="GO:0005886">
    <property type="term" value="C:plasma membrane"/>
    <property type="evidence" value="ECO:0007669"/>
    <property type="project" value="UniProtKB-SubCell"/>
</dbReference>
<dbReference type="HOGENOM" id="CLU_034283_0_0_4"/>
<feature type="transmembrane region" description="Helical" evidence="8">
    <location>
        <begin position="21"/>
        <end position="39"/>
    </location>
</feature>
<feature type="transmembrane region" description="Helical" evidence="8">
    <location>
        <begin position="355"/>
        <end position="373"/>
    </location>
</feature>
<evidence type="ECO:0000256" key="5">
    <source>
        <dbReference type="ARBA" id="ARBA00022692"/>
    </source>
</evidence>
<dbReference type="eggNOG" id="COG1807">
    <property type="taxonomic scope" value="Bacteria"/>
</dbReference>
<organism evidence="9 10">
    <name type="scientific">Oxalobacter paraformigenes</name>
    <dbReference type="NCBI Taxonomy" id="556268"/>
    <lineage>
        <taxon>Bacteria</taxon>
        <taxon>Pseudomonadati</taxon>
        <taxon>Pseudomonadota</taxon>
        <taxon>Betaproteobacteria</taxon>
        <taxon>Burkholderiales</taxon>
        <taxon>Oxalobacteraceae</taxon>
        <taxon>Oxalobacter</taxon>
    </lineage>
</organism>
<sequence length="584" mass="65388">MPDTQPSLIPPTKPVRLPASATLTLPRWGILLLCLLYILPGLVGRDPWKNSDAADFGVMWTMAQHGWQDWLWPNISGLPVAGSGPLTFWLGALCIKLFGGVLGAPLAARIAPLCFFLIGAYSVWHTTYLLGRRTEAQPMRLAFGGQPEAMAYGRVLADGALLIYLGCLGLLMHSHETSVEALFVALIAYTLYRCTRYIDTPSLKNACLLGLALGALTLTNGLVTPLGLYVCFMTGIFFCKPPKRKHAVNLLVSFAVTVAIVFLWWAILSLARPYDSSPFNAWLVWNSMQIGLPTFDSIGNFFRNGIWFFWPAWPFACWAIYAWRKEWRSAHVLLPFLFTVTFLVLAFFNPQKEETVLLAFLPPLAILAALGLPTMKRGAINAIDWFSVMTLTLCALFIWLAWLARHTGWPAGIARNATKLAPGFLPEFSIFATLVAACATLFWFALVYWRISRQPSVLWRAVVLSTGGVILCWVLLATLWLPWINYSKSYAGIAVEMASHVKKGKYSCIKTNVSAAQRASFAYFGNVRFEGFIAEPCDYVLLGDRVPKYNRPISPKTYKRMKLVWEGHRPSDRGERFRLYQSTE</sequence>
<keyword evidence="2" id="KW-1003">Cell membrane</keyword>
<evidence type="ECO:0000256" key="1">
    <source>
        <dbReference type="ARBA" id="ARBA00004651"/>
    </source>
</evidence>
<evidence type="ECO:0000256" key="8">
    <source>
        <dbReference type="SAM" id="Phobius"/>
    </source>
</evidence>
<keyword evidence="7 8" id="KW-0472">Membrane</keyword>
<dbReference type="PANTHER" id="PTHR33908:SF11">
    <property type="entry name" value="MEMBRANE PROTEIN"/>
    <property type="match status" value="1"/>
</dbReference>
<protein>
    <recommendedName>
        <fullName evidence="11">Glycosyltransferase</fullName>
    </recommendedName>
</protein>
<dbReference type="Proteomes" id="UP000003973">
    <property type="component" value="Unassembled WGS sequence"/>
</dbReference>
<feature type="transmembrane region" description="Helical" evidence="8">
    <location>
        <begin position="210"/>
        <end position="238"/>
    </location>
</feature>
<dbReference type="RefSeq" id="WP_005875916.1">
    <property type="nucleotide sequence ID" value="NZ_CABMNL010000001.1"/>
</dbReference>
<dbReference type="GO" id="GO:0009103">
    <property type="term" value="P:lipopolysaccharide biosynthetic process"/>
    <property type="evidence" value="ECO:0007669"/>
    <property type="project" value="UniProtKB-ARBA"/>
</dbReference>
<dbReference type="AlphaFoldDB" id="C3X1L1"/>
<comment type="caution">
    <text evidence="9">The sequence shown here is derived from an EMBL/GenBank/DDBJ whole genome shotgun (WGS) entry which is preliminary data.</text>
</comment>
<name>C3X1L1_9BURK</name>
<keyword evidence="10" id="KW-1185">Reference proteome</keyword>
<reference evidence="9" key="1">
    <citation type="submission" date="2011-10" db="EMBL/GenBank/DDBJ databases">
        <title>The Genome Sequence of Oxalobacter formigenes HOxBLS.</title>
        <authorList>
            <consortium name="The Broad Institute Genome Sequencing Platform"/>
            <person name="Earl A."/>
            <person name="Ward D."/>
            <person name="Feldgarden M."/>
            <person name="Gevers D."/>
            <person name="Allison M.J."/>
            <person name="Humphrey S."/>
            <person name="Young S.K."/>
            <person name="Zeng Q."/>
            <person name="Gargeya S."/>
            <person name="Fitzgerald M."/>
            <person name="Haas B."/>
            <person name="Abouelleil A."/>
            <person name="Alvarado L."/>
            <person name="Arachchi H.M."/>
            <person name="Berlin A."/>
            <person name="Brown A."/>
            <person name="Chapman S.B."/>
            <person name="Chen Z."/>
            <person name="Dunbar C."/>
            <person name="Freedman E."/>
            <person name="Gearin G."/>
            <person name="Goldberg J."/>
            <person name="Griggs A."/>
            <person name="Gujja S."/>
            <person name="Heiman D."/>
            <person name="Howarth C."/>
            <person name="Larson L."/>
            <person name="Lui A."/>
            <person name="MacDonald P.J.P."/>
            <person name="Montmayeur A."/>
            <person name="Murphy C."/>
            <person name="Neiman D."/>
            <person name="Pearson M."/>
            <person name="Priest M."/>
            <person name="Roberts A."/>
            <person name="Saif S."/>
            <person name="Shea T."/>
            <person name="Shenoy N."/>
            <person name="Sisk P."/>
            <person name="Stolte C."/>
            <person name="Sykes S."/>
            <person name="Wortman J."/>
            <person name="Nusbaum C."/>
            <person name="Birren B."/>
        </authorList>
    </citation>
    <scope>NUCLEOTIDE SEQUENCE [LARGE SCALE GENOMIC DNA]</scope>
    <source>
        <strain evidence="9">HOxBLS</strain>
    </source>
</reference>
<accession>C3X1L1</accession>
<feature type="transmembrane region" description="Helical" evidence="8">
    <location>
        <begin position="151"/>
        <end position="172"/>
    </location>
</feature>
<comment type="subcellular location">
    <subcellularLocation>
        <location evidence="1">Cell membrane</location>
        <topology evidence="1">Multi-pass membrane protein</topology>
    </subcellularLocation>
</comment>
<dbReference type="EMBL" id="ACDP02000029">
    <property type="protein sequence ID" value="EEO27097.1"/>
    <property type="molecule type" value="Genomic_DNA"/>
</dbReference>
<dbReference type="InterPro" id="IPR050297">
    <property type="entry name" value="LipidA_mod_glycosyltrf_83"/>
</dbReference>
<feature type="transmembrane region" description="Helical" evidence="8">
    <location>
        <begin position="250"/>
        <end position="271"/>
    </location>
</feature>
<proteinExistence type="predicted"/>
<feature type="transmembrane region" description="Helical" evidence="8">
    <location>
        <begin position="305"/>
        <end position="323"/>
    </location>
</feature>
<feature type="transmembrane region" description="Helical" evidence="8">
    <location>
        <begin position="385"/>
        <end position="404"/>
    </location>
</feature>
<feature type="transmembrane region" description="Helical" evidence="8">
    <location>
        <begin position="330"/>
        <end position="349"/>
    </location>
</feature>
<keyword evidence="5 8" id="KW-0812">Transmembrane</keyword>
<keyword evidence="3" id="KW-0328">Glycosyltransferase</keyword>
<evidence type="ECO:0000256" key="7">
    <source>
        <dbReference type="ARBA" id="ARBA00023136"/>
    </source>
</evidence>
<keyword evidence="4" id="KW-0808">Transferase</keyword>
<evidence type="ECO:0000256" key="2">
    <source>
        <dbReference type="ARBA" id="ARBA00022475"/>
    </source>
</evidence>
<evidence type="ECO:0000256" key="6">
    <source>
        <dbReference type="ARBA" id="ARBA00022989"/>
    </source>
</evidence>
<evidence type="ECO:0000313" key="10">
    <source>
        <dbReference type="Proteomes" id="UP000003973"/>
    </source>
</evidence>